<dbReference type="RefSeq" id="WP_163949361.1">
    <property type="nucleotide sequence ID" value="NZ_JAAIKC010000006.1"/>
</dbReference>
<evidence type="ECO:0000313" key="2">
    <source>
        <dbReference type="EMBL" id="NEW07777.1"/>
    </source>
</evidence>
<dbReference type="Pfam" id="PF06133">
    <property type="entry name" value="Com_YlbF"/>
    <property type="match status" value="1"/>
</dbReference>
<comment type="caution">
    <text evidence="2">The sequence shown here is derived from an EMBL/GenBank/DDBJ whole genome shotgun (WGS) entry which is preliminary data.</text>
</comment>
<sequence>MNVHDKAYDLARAIKECNEYKEMKDIRAKVDTEPTSKTMLEDFRKRQSEFQEKMMAGEMPPQDEMEQMQKMYEVLALNPNISRLFDAERRLSVVLEDVQRIIAEPLEAMTK</sequence>
<dbReference type="InterPro" id="IPR010368">
    <property type="entry name" value="Com_YlbF"/>
</dbReference>
<dbReference type="EMBL" id="JAAIKC010000006">
    <property type="protein sequence ID" value="NEW07777.1"/>
    <property type="molecule type" value="Genomic_DNA"/>
</dbReference>
<dbReference type="HAMAP" id="MF_01526">
    <property type="entry name" value="UPF0342"/>
    <property type="match status" value="1"/>
</dbReference>
<reference evidence="2" key="1">
    <citation type="submission" date="2020-02" db="EMBL/GenBank/DDBJ databases">
        <authorList>
            <person name="Shen X.-R."/>
            <person name="Zhang Y.-X."/>
        </authorList>
    </citation>
    <scope>NUCLEOTIDE SEQUENCE</scope>
    <source>
        <strain evidence="2">SYP-B3998</strain>
    </source>
</reference>
<dbReference type="Gene3D" id="1.20.1500.10">
    <property type="entry name" value="YheA/YmcA-like"/>
    <property type="match status" value="1"/>
</dbReference>
<name>A0A6G4A2A3_9BACL</name>
<dbReference type="SUPFAM" id="SSF158622">
    <property type="entry name" value="YheA/YmcA-like"/>
    <property type="match status" value="1"/>
</dbReference>
<dbReference type="AlphaFoldDB" id="A0A6G4A2A3"/>
<protein>
    <recommendedName>
        <fullName evidence="1">UPF0342 protein GK047_17390</fullName>
    </recommendedName>
</protein>
<proteinExistence type="inferred from homology"/>
<dbReference type="InterPro" id="IPR023378">
    <property type="entry name" value="YheA/YmcA-like_dom_sf"/>
</dbReference>
<organism evidence="2">
    <name type="scientific">Paenibacillus sp. SYP-B3998</name>
    <dbReference type="NCBI Taxonomy" id="2678564"/>
    <lineage>
        <taxon>Bacteria</taxon>
        <taxon>Bacillati</taxon>
        <taxon>Bacillota</taxon>
        <taxon>Bacilli</taxon>
        <taxon>Bacillales</taxon>
        <taxon>Paenibacillaceae</taxon>
        <taxon>Paenibacillus</taxon>
    </lineage>
</organism>
<gene>
    <name evidence="2" type="ORF">GK047_17390</name>
</gene>
<comment type="similarity">
    <text evidence="1">Belongs to the UPF0342 family.</text>
</comment>
<accession>A0A6G4A2A3</accession>
<evidence type="ECO:0000256" key="1">
    <source>
        <dbReference type="HAMAP-Rule" id="MF_01526"/>
    </source>
</evidence>